<keyword evidence="4" id="KW-0963">Cytoplasm</keyword>
<dbReference type="GO" id="GO:0005778">
    <property type="term" value="C:peroxisomal membrane"/>
    <property type="evidence" value="ECO:0007669"/>
    <property type="project" value="EnsemblFungi"/>
</dbReference>
<keyword evidence="8" id="KW-0576">Peroxisome</keyword>
<dbReference type="GO" id="GO:0062137">
    <property type="term" value="C:cargo receptor complex"/>
    <property type="evidence" value="ECO:0007669"/>
    <property type="project" value="EnsemblFungi"/>
</dbReference>
<dbReference type="InterPro" id="IPR036322">
    <property type="entry name" value="WD40_repeat_dom_sf"/>
</dbReference>
<name>A0A1E4TVB4_PACTA</name>
<dbReference type="Pfam" id="PF00400">
    <property type="entry name" value="WD40"/>
    <property type="match status" value="1"/>
</dbReference>
<evidence type="ECO:0000256" key="9">
    <source>
        <dbReference type="ARBA" id="ARBA00024017"/>
    </source>
</evidence>
<dbReference type="InterPro" id="IPR059104">
    <property type="entry name" value="Beta-prop_EIPR1-like"/>
</dbReference>
<feature type="repeat" description="WD" evidence="11">
    <location>
        <begin position="100"/>
        <end position="142"/>
    </location>
</feature>
<dbReference type="GO" id="GO:0016560">
    <property type="term" value="P:protein import into peroxisome matrix, docking"/>
    <property type="evidence" value="ECO:0007669"/>
    <property type="project" value="EnsemblFungi"/>
</dbReference>
<keyword evidence="14" id="KW-1185">Reference proteome</keyword>
<comment type="similarity">
    <text evidence="9">Belongs to the WD repeat peroxin-7 family.</text>
</comment>
<evidence type="ECO:0000256" key="1">
    <source>
        <dbReference type="ARBA" id="ARBA00004253"/>
    </source>
</evidence>
<dbReference type="PROSITE" id="PS50082">
    <property type="entry name" value="WD_REPEATS_2"/>
    <property type="match status" value="2"/>
</dbReference>
<dbReference type="SMART" id="SM00320">
    <property type="entry name" value="WD40"/>
    <property type="match status" value="6"/>
</dbReference>
<dbReference type="InterPro" id="IPR044536">
    <property type="entry name" value="PEX7"/>
</dbReference>
<dbReference type="PROSITE" id="PS00678">
    <property type="entry name" value="WD_REPEATS_1"/>
    <property type="match status" value="1"/>
</dbReference>
<evidence type="ECO:0000313" key="14">
    <source>
        <dbReference type="Proteomes" id="UP000094236"/>
    </source>
</evidence>
<keyword evidence="5 11" id="KW-0853">WD repeat</keyword>
<dbReference type="GO" id="GO:0005829">
    <property type="term" value="C:cytosol"/>
    <property type="evidence" value="ECO:0007669"/>
    <property type="project" value="UniProtKB-SubCell"/>
</dbReference>
<keyword evidence="6" id="KW-0677">Repeat</keyword>
<evidence type="ECO:0000256" key="11">
    <source>
        <dbReference type="PROSITE-ProRule" id="PRU00221"/>
    </source>
</evidence>
<feature type="domain" description="EIPR1-like beta-propeller" evidence="12">
    <location>
        <begin position="149"/>
        <end position="271"/>
    </location>
</feature>
<keyword evidence="7" id="KW-0653">Protein transport</keyword>
<dbReference type="PROSITE" id="PS50231">
    <property type="entry name" value="RICIN_B_LECTIN"/>
    <property type="match status" value="1"/>
</dbReference>
<accession>A0A1E4TVB4</accession>
<dbReference type="SUPFAM" id="SSF50978">
    <property type="entry name" value="WD40 repeat-like"/>
    <property type="match status" value="1"/>
</dbReference>
<dbReference type="PANTHER" id="PTHR46027">
    <property type="entry name" value="PEROXISOMAL TARGETING SIGNAL 2 RECEPTOR"/>
    <property type="match status" value="1"/>
</dbReference>
<dbReference type="Proteomes" id="UP000094236">
    <property type="component" value="Unassembled WGS sequence"/>
</dbReference>
<dbReference type="Pfam" id="PF23609">
    <property type="entry name" value="Beta-prop_EIPR1"/>
    <property type="match status" value="1"/>
</dbReference>
<dbReference type="InterPro" id="IPR001680">
    <property type="entry name" value="WD40_rpt"/>
</dbReference>
<comment type="subcellular location">
    <subcellularLocation>
        <location evidence="2">Cytoplasm</location>
        <location evidence="2">Cytosol</location>
    </subcellularLocation>
    <subcellularLocation>
        <location evidence="1">Peroxisome matrix</location>
    </subcellularLocation>
</comment>
<evidence type="ECO:0000256" key="6">
    <source>
        <dbReference type="ARBA" id="ARBA00022737"/>
    </source>
</evidence>
<dbReference type="OrthoDB" id="273771at2759"/>
<evidence type="ECO:0000256" key="2">
    <source>
        <dbReference type="ARBA" id="ARBA00004514"/>
    </source>
</evidence>
<evidence type="ECO:0000256" key="7">
    <source>
        <dbReference type="ARBA" id="ARBA00022927"/>
    </source>
</evidence>
<dbReference type="InterPro" id="IPR015943">
    <property type="entry name" value="WD40/YVTN_repeat-like_dom_sf"/>
</dbReference>
<organism evidence="13 14">
    <name type="scientific">Pachysolen tannophilus NRRL Y-2460</name>
    <dbReference type="NCBI Taxonomy" id="669874"/>
    <lineage>
        <taxon>Eukaryota</taxon>
        <taxon>Fungi</taxon>
        <taxon>Dikarya</taxon>
        <taxon>Ascomycota</taxon>
        <taxon>Saccharomycotina</taxon>
        <taxon>Pichiomycetes</taxon>
        <taxon>Pachysolenaceae</taxon>
        <taxon>Pachysolen</taxon>
    </lineage>
</organism>
<dbReference type="PROSITE" id="PS50294">
    <property type="entry name" value="WD_REPEATS_REGION"/>
    <property type="match status" value="1"/>
</dbReference>
<dbReference type="GO" id="GO:0005053">
    <property type="term" value="F:peroxisome matrix targeting signal-2 binding"/>
    <property type="evidence" value="ECO:0007669"/>
    <property type="project" value="EnsemblFungi"/>
</dbReference>
<dbReference type="STRING" id="669874.A0A1E4TVB4"/>
<gene>
    <name evidence="13" type="ORF">PACTADRAFT_3365</name>
</gene>
<evidence type="ECO:0000256" key="4">
    <source>
        <dbReference type="ARBA" id="ARBA00022490"/>
    </source>
</evidence>
<protein>
    <recommendedName>
        <fullName evidence="10">Peroxin-7</fullName>
    </recommendedName>
</protein>
<dbReference type="GO" id="GO:0005782">
    <property type="term" value="C:peroxisomal matrix"/>
    <property type="evidence" value="ECO:0007669"/>
    <property type="project" value="UniProtKB-SubCell"/>
</dbReference>
<dbReference type="Gene3D" id="2.130.10.10">
    <property type="entry name" value="YVTN repeat-like/Quinoprotein amine dehydrogenase"/>
    <property type="match status" value="1"/>
</dbReference>
<evidence type="ECO:0000256" key="8">
    <source>
        <dbReference type="ARBA" id="ARBA00023140"/>
    </source>
</evidence>
<evidence type="ECO:0000259" key="12">
    <source>
        <dbReference type="Pfam" id="PF23609"/>
    </source>
</evidence>
<dbReference type="PANTHER" id="PTHR46027:SF1">
    <property type="entry name" value="PEROXISOMAL TARGETING SIGNAL 2 RECEPTOR"/>
    <property type="match status" value="1"/>
</dbReference>
<proteinExistence type="inferred from homology"/>
<feature type="repeat" description="WD" evidence="11">
    <location>
        <begin position="239"/>
        <end position="272"/>
    </location>
</feature>
<dbReference type="EMBL" id="KV454014">
    <property type="protein sequence ID" value="ODV95676.1"/>
    <property type="molecule type" value="Genomic_DNA"/>
</dbReference>
<keyword evidence="3" id="KW-0813">Transport</keyword>
<evidence type="ECO:0000256" key="3">
    <source>
        <dbReference type="ARBA" id="ARBA00022448"/>
    </source>
</evidence>
<sequence>MLSFRTAGFNGYAAKYSPFYDNKLAVATSSNYGLVGNGRLYILNISANGEIVQENFFDTQDGLFDLSWSEVHENHVITANGDGSIFLFDATLQKFPIKKFKEHKREVFSVNWNLIDKTIFCSSSWDSTIKIWSPNRNDSILTLLNINNEQQNQCIYQAKFSPHDSNTLISCSSNSNLQTWDIRSPKPLQMDFIAQHGMECLSCDWNKYRPTIIATAGVDKSINIWDLRMIRTGNPINELLGHEFAIRNVTWSPHYSDKILSCSYDMTARIWSDKTDQNLPGINRRFNHGSENIFSLHKEFVIGGDWCLWGDPGWAVTVGWDEMVYVWDTKRT</sequence>
<evidence type="ECO:0000256" key="10">
    <source>
        <dbReference type="ARBA" id="ARBA00032565"/>
    </source>
</evidence>
<evidence type="ECO:0000256" key="5">
    <source>
        <dbReference type="ARBA" id="ARBA00022574"/>
    </source>
</evidence>
<evidence type="ECO:0000313" key="13">
    <source>
        <dbReference type="EMBL" id="ODV95676.1"/>
    </source>
</evidence>
<reference evidence="14" key="1">
    <citation type="submission" date="2016-05" db="EMBL/GenBank/DDBJ databases">
        <title>Comparative genomics of biotechnologically important yeasts.</title>
        <authorList>
            <consortium name="DOE Joint Genome Institute"/>
            <person name="Riley R."/>
            <person name="Haridas S."/>
            <person name="Wolfe K.H."/>
            <person name="Lopes M.R."/>
            <person name="Hittinger C.T."/>
            <person name="Goker M."/>
            <person name="Salamov A."/>
            <person name="Wisecaver J."/>
            <person name="Long T.M."/>
            <person name="Aerts A.L."/>
            <person name="Barry K."/>
            <person name="Choi C."/>
            <person name="Clum A."/>
            <person name="Coughlan A.Y."/>
            <person name="Deshpande S."/>
            <person name="Douglass A.P."/>
            <person name="Hanson S.J."/>
            <person name="Klenk H.-P."/>
            <person name="Labutti K."/>
            <person name="Lapidus A."/>
            <person name="Lindquist E."/>
            <person name="Lipzen A."/>
            <person name="Meier-Kolthoff J.P."/>
            <person name="Ohm R.A."/>
            <person name="Otillar R.P."/>
            <person name="Pangilinan J."/>
            <person name="Peng Y."/>
            <person name="Rokas A."/>
            <person name="Rosa C.A."/>
            <person name="Scheuner C."/>
            <person name="Sibirny A.A."/>
            <person name="Slot J.C."/>
            <person name="Stielow J.B."/>
            <person name="Sun H."/>
            <person name="Kurtzman C.P."/>
            <person name="Blackwell M."/>
            <person name="Grigoriev I.V."/>
            <person name="Jeffries T.W."/>
        </authorList>
    </citation>
    <scope>NUCLEOTIDE SEQUENCE [LARGE SCALE GENOMIC DNA]</scope>
    <source>
        <strain evidence="14">NRRL Y-2460</strain>
    </source>
</reference>
<dbReference type="InterPro" id="IPR019775">
    <property type="entry name" value="WD40_repeat_CS"/>
</dbReference>
<dbReference type="AlphaFoldDB" id="A0A1E4TVB4"/>